<dbReference type="PROSITE" id="PS50994">
    <property type="entry name" value="INTEGRASE"/>
    <property type="match status" value="1"/>
</dbReference>
<feature type="domain" description="Integrase catalytic" evidence="8">
    <location>
        <begin position="277"/>
        <end position="435"/>
    </location>
</feature>
<evidence type="ECO:0000259" key="8">
    <source>
        <dbReference type="PROSITE" id="PS50994"/>
    </source>
</evidence>
<dbReference type="Gene3D" id="3.30.420.10">
    <property type="entry name" value="Ribonuclease H-like superfamily/Ribonuclease H"/>
    <property type="match status" value="1"/>
</dbReference>
<dbReference type="CDD" id="cd09274">
    <property type="entry name" value="RNase_HI_RT_Ty3"/>
    <property type="match status" value="1"/>
</dbReference>
<dbReference type="SUPFAM" id="SSF56672">
    <property type="entry name" value="DNA/RNA polymerases"/>
    <property type="match status" value="1"/>
</dbReference>
<evidence type="ECO:0000256" key="4">
    <source>
        <dbReference type="ARBA" id="ARBA00022759"/>
    </source>
</evidence>
<dbReference type="GO" id="GO:0015074">
    <property type="term" value="P:DNA integration"/>
    <property type="evidence" value="ECO:0007669"/>
    <property type="project" value="InterPro"/>
</dbReference>
<dbReference type="PANTHER" id="PTHR37984:SF15">
    <property type="entry name" value="INTEGRASE CATALYTIC DOMAIN-CONTAINING PROTEIN"/>
    <property type="match status" value="1"/>
</dbReference>
<feature type="compositionally biased region" description="Low complexity" evidence="7">
    <location>
        <begin position="583"/>
        <end position="594"/>
    </location>
</feature>
<keyword evidence="5" id="KW-0378">Hydrolase</keyword>
<reference evidence="9 10" key="1">
    <citation type="journal article" date="2017" name="PLoS Biol.">
        <title>The sea cucumber genome provides insights into morphological evolution and visceral regeneration.</title>
        <authorList>
            <person name="Zhang X."/>
            <person name="Sun L."/>
            <person name="Yuan J."/>
            <person name="Sun Y."/>
            <person name="Gao Y."/>
            <person name="Zhang L."/>
            <person name="Li S."/>
            <person name="Dai H."/>
            <person name="Hamel J.F."/>
            <person name="Liu C."/>
            <person name="Yu Y."/>
            <person name="Liu S."/>
            <person name="Lin W."/>
            <person name="Guo K."/>
            <person name="Jin S."/>
            <person name="Xu P."/>
            <person name="Storey K.B."/>
            <person name="Huan P."/>
            <person name="Zhang T."/>
            <person name="Zhou Y."/>
            <person name="Zhang J."/>
            <person name="Lin C."/>
            <person name="Li X."/>
            <person name="Xing L."/>
            <person name="Huo D."/>
            <person name="Sun M."/>
            <person name="Wang L."/>
            <person name="Mercier A."/>
            <person name="Li F."/>
            <person name="Yang H."/>
            <person name="Xiang J."/>
        </authorList>
    </citation>
    <scope>NUCLEOTIDE SEQUENCE [LARGE SCALE GENOMIC DNA]</scope>
    <source>
        <strain evidence="9">Shaxun</strain>
        <tissue evidence="9">Muscle</tissue>
    </source>
</reference>
<evidence type="ECO:0000256" key="5">
    <source>
        <dbReference type="ARBA" id="ARBA00022801"/>
    </source>
</evidence>
<dbReference type="InterPro" id="IPR041373">
    <property type="entry name" value="RT_RNaseH"/>
</dbReference>
<dbReference type="PANTHER" id="PTHR37984">
    <property type="entry name" value="PROTEIN CBG26694"/>
    <property type="match status" value="1"/>
</dbReference>
<dbReference type="GO" id="GO:0004519">
    <property type="term" value="F:endonuclease activity"/>
    <property type="evidence" value="ECO:0007669"/>
    <property type="project" value="UniProtKB-KW"/>
</dbReference>
<dbReference type="Pfam" id="PF17921">
    <property type="entry name" value="Integrase_H2C2"/>
    <property type="match status" value="1"/>
</dbReference>
<proteinExistence type="predicted"/>
<evidence type="ECO:0000256" key="3">
    <source>
        <dbReference type="ARBA" id="ARBA00022722"/>
    </source>
</evidence>
<evidence type="ECO:0000256" key="7">
    <source>
        <dbReference type="SAM" id="MobiDB-lite"/>
    </source>
</evidence>
<feature type="region of interest" description="Disordered" evidence="7">
    <location>
        <begin position="549"/>
        <end position="651"/>
    </location>
</feature>
<dbReference type="InterPro" id="IPR001584">
    <property type="entry name" value="Integrase_cat-core"/>
</dbReference>
<dbReference type="GO" id="GO:0003676">
    <property type="term" value="F:nucleic acid binding"/>
    <property type="evidence" value="ECO:0007669"/>
    <property type="project" value="InterPro"/>
</dbReference>
<protein>
    <submittedName>
        <fullName evidence="9">Transposon Ty3-I Gag-Pol polyprotein</fullName>
    </submittedName>
</protein>
<dbReference type="FunFam" id="3.30.420.10:FF:000032">
    <property type="entry name" value="Retrovirus-related Pol polyprotein from transposon 297-like Protein"/>
    <property type="match status" value="1"/>
</dbReference>
<keyword evidence="10" id="KW-1185">Reference proteome</keyword>
<keyword evidence="4" id="KW-0255">Endonuclease</keyword>
<dbReference type="SUPFAM" id="SSF53098">
    <property type="entry name" value="Ribonuclease H-like"/>
    <property type="match status" value="1"/>
</dbReference>
<evidence type="ECO:0000256" key="2">
    <source>
        <dbReference type="ARBA" id="ARBA00022695"/>
    </source>
</evidence>
<dbReference type="InterPro" id="IPR041588">
    <property type="entry name" value="Integrase_H2C2"/>
</dbReference>
<dbReference type="Pfam" id="PF00665">
    <property type="entry name" value="rve"/>
    <property type="match status" value="1"/>
</dbReference>
<comment type="caution">
    <text evidence="9">The sequence shown here is derived from an EMBL/GenBank/DDBJ whole genome shotgun (WGS) entry which is preliminary data.</text>
</comment>
<dbReference type="InterPro" id="IPR036397">
    <property type="entry name" value="RNaseH_sf"/>
</dbReference>
<evidence type="ECO:0000313" key="9">
    <source>
        <dbReference type="EMBL" id="PIK46816.1"/>
    </source>
</evidence>
<evidence type="ECO:0000256" key="1">
    <source>
        <dbReference type="ARBA" id="ARBA00022679"/>
    </source>
</evidence>
<dbReference type="GO" id="GO:0016787">
    <property type="term" value="F:hydrolase activity"/>
    <property type="evidence" value="ECO:0007669"/>
    <property type="project" value="UniProtKB-KW"/>
</dbReference>
<dbReference type="Pfam" id="PF17917">
    <property type="entry name" value="RT_RNaseH"/>
    <property type="match status" value="1"/>
</dbReference>
<feature type="compositionally biased region" description="Basic residues" evidence="7">
    <location>
        <begin position="621"/>
        <end position="640"/>
    </location>
</feature>
<keyword evidence="6" id="KW-0695">RNA-directed DNA polymerase</keyword>
<name>A0A2G8KFQ6_STIJA</name>
<dbReference type="GO" id="GO:0003964">
    <property type="term" value="F:RNA-directed DNA polymerase activity"/>
    <property type="evidence" value="ECO:0007669"/>
    <property type="project" value="UniProtKB-KW"/>
</dbReference>
<dbReference type="InterPro" id="IPR012337">
    <property type="entry name" value="RNaseH-like_sf"/>
</dbReference>
<dbReference type="STRING" id="307972.A0A2G8KFQ6"/>
<dbReference type="AlphaFoldDB" id="A0A2G8KFQ6"/>
<dbReference type="Proteomes" id="UP000230750">
    <property type="component" value="Unassembled WGS sequence"/>
</dbReference>
<dbReference type="InterPro" id="IPR043502">
    <property type="entry name" value="DNA/RNA_pol_sf"/>
</dbReference>
<dbReference type="InterPro" id="IPR050951">
    <property type="entry name" value="Retrovirus_Pol_polyprotein"/>
</dbReference>
<dbReference type="EMBL" id="MRZV01000619">
    <property type="protein sequence ID" value="PIK46816.1"/>
    <property type="molecule type" value="Genomic_DNA"/>
</dbReference>
<dbReference type="Gene3D" id="1.10.340.70">
    <property type="match status" value="1"/>
</dbReference>
<evidence type="ECO:0000313" key="10">
    <source>
        <dbReference type="Proteomes" id="UP000230750"/>
    </source>
</evidence>
<evidence type="ECO:0000256" key="6">
    <source>
        <dbReference type="ARBA" id="ARBA00022918"/>
    </source>
</evidence>
<organism evidence="9 10">
    <name type="scientific">Stichopus japonicus</name>
    <name type="common">Sea cucumber</name>
    <dbReference type="NCBI Taxonomy" id="307972"/>
    <lineage>
        <taxon>Eukaryota</taxon>
        <taxon>Metazoa</taxon>
        <taxon>Echinodermata</taxon>
        <taxon>Eleutherozoa</taxon>
        <taxon>Echinozoa</taxon>
        <taxon>Holothuroidea</taxon>
        <taxon>Aspidochirotacea</taxon>
        <taxon>Aspidochirotida</taxon>
        <taxon>Stichopodidae</taxon>
        <taxon>Apostichopus</taxon>
    </lineage>
</organism>
<accession>A0A2G8KFQ6</accession>
<keyword evidence="3" id="KW-0540">Nuclease</keyword>
<keyword evidence="2" id="KW-0548">Nucleotidyltransferase</keyword>
<dbReference type="OrthoDB" id="4369127at2759"/>
<sequence>MQKYSSMKLELLGLKWAVTEKFREYLIGNKFVVYTDNNPLAHLRTAKLDAVGQRWVGALAMFDMEVKYKPGKANIAADALSRRRHNDNDSSTLATSNFVAVAGLTKVPDDLIVASWANTVDDLPADDGTTVETSPILLPSYSVQQLQEFQHKDPGLSELWTLWNKGEKPHHQTVMPGSELKLYLREWDKLKEKNGLLYRQSADGCQLLLPKVLRKEVLSLCHDNTGHQGTKRTLSLVRSRCYWPRLQQDVVEHCQLCDRCTRAKNPPKIREPLKFIQSSRPNEILAIDFTILEKDARGKENVLVMTDVFSKFTRAIPTKDQTARTTARALLDNWILLFGAPVRLHSDQGRNFESNLIHELCHLYNIKKTKTTPYHPEGNGQAERFNRTLHDLLKVLPPNKKRRWSEHLPEVLHAYNCTPHASTRLPPFYVMFGRDPILPVDILLNNTGSDDQQHNTEDEVTRWVASHSDVLKMAFRQAGERLALEASARKARYDKFTKEHPLSLGTRVYLKSHPPGRHKIADEWGQVIYTVTARPGDGATYKIKQADGTGISKTVHRREIRPCPMITPAKSTNRPARRRPHVSAPSSSSDDAPSTGSESDDNPNHSEPADDVWNDSLTSDRRRRSTRKTRGKHSNLHRTPKSVITVRSGFD</sequence>
<dbReference type="FunFam" id="1.10.340.70:FF:000001">
    <property type="entry name" value="Retrovirus-related Pol polyprotein from transposon gypsy-like Protein"/>
    <property type="match status" value="1"/>
</dbReference>
<keyword evidence="1" id="KW-0808">Transferase</keyword>
<gene>
    <name evidence="9" type="ORF">BSL78_16315</name>
</gene>